<comment type="catalytic activity">
    <reaction evidence="1">
        <text>ATP + protein L-histidine = ADP + protein N-phospho-L-histidine.</text>
        <dbReference type="EC" id="2.7.13.3"/>
    </reaction>
</comment>
<evidence type="ECO:0000256" key="7">
    <source>
        <dbReference type="ARBA" id="ARBA00022777"/>
    </source>
</evidence>
<dbReference type="GO" id="GO:0000155">
    <property type="term" value="F:phosphorelay sensor kinase activity"/>
    <property type="evidence" value="ECO:0007669"/>
    <property type="project" value="InterPro"/>
</dbReference>
<dbReference type="RefSeq" id="WP_046047024.1">
    <property type="nucleotide sequence ID" value="NZ_LACD01000015.1"/>
</dbReference>
<dbReference type="CDD" id="cd00082">
    <property type="entry name" value="HisKA"/>
    <property type="match status" value="1"/>
</dbReference>
<organism evidence="15 16">
    <name type="scientific">Pseudomonas fluorescens</name>
    <dbReference type="NCBI Taxonomy" id="294"/>
    <lineage>
        <taxon>Bacteria</taxon>
        <taxon>Pseudomonadati</taxon>
        <taxon>Pseudomonadota</taxon>
        <taxon>Gammaproteobacteria</taxon>
        <taxon>Pseudomonadales</taxon>
        <taxon>Pseudomonadaceae</taxon>
        <taxon>Pseudomonas</taxon>
    </lineage>
</organism>
<dbReference type="SUPFAM" id="SSF47384">
    <property type="entry name" value="Homodimeric domain of signal transducing histidine kinase"/>
    <property type="match status" value="1"/>
</dbReference>
<evidence type="ECO:0000313" key="16">
    <source>
        <dbReference type="Proteomes" id="UP000033500"/>
    </source>
</evidence>
<dbReference type="PATRIC" id="fig|294.131.peg.798"/>
<dbReference type="SMART" id="SM00388">
    <property type="entry name" value="HisKA"/>
    <property type="match status" value="1"/>
</dbReference>
<comment type="caution">
    <text evidence="15">The sequence shown here is derived from an EMBL/GenBank/DDBJ whole genome shotgun (WGS) entry which is preliminary data.</text>
</comment>
<dbReference type="Gene3D" id="1.10.287.130">
    <property type="match status" value="1"/>
</dbReference>
<dbReference type="PANTHER" id="PTHR45436">
    <property type="entry name" value="SENSOR HISTIDINE KINASE YKOH"/>
    <property type="match status" value="1"/>
</dbReference>
<reference evidence="15 16" key="1">
    <citation type="submission" date="2015-03" db="EMBL/GenBank/DDBJ databases">
        <title>Comparative genomics of Pseudomonas insights into diversity of traits involved in vanlence and defense.</title>
        <authorList>
            <person name="Qin Y."/>
        </authorList>
    </citation>
    <scope>NUCLEOTIDE SEQUENCE [LARGE SCALE GENOMIC DNA]</scope>
    <source>
        <strain evidence="15 16">C3</strain>
    </source>
</reference>
<dbReference type="Gene3D" id="6.10.340.10">
    <property type="match status" value="1"/>
</dbReference>
<dbReference type="Proteomes" id="UP000033500">
    <property type="component" value="Unassembled WGS sequence"/>
</dbReference>
<keyword evidence="8 12" id="KW-1133">Transmembrane helix</keyword>
<dbReference type="Pfam" id="PF02518">
    <property type="entry name" value="HATPase_c"/>
    <property type="match status" value="1"/>
</dbReference>
<evidence type="ECO:0000256" key="2">
    <source>
        <dbReference type="ARBA" id="ARBA00004370"/>
    </source>
</evidence>
<evidence type="ECO:0000256" key="3">
    <source>
        <dbReference type="ARBA" id="ARBA00012438"/>
    </source>
</evidence>
<keyword evidence="6 12" id="KW-0812">Transmembrane</keyword>
<keyword evidence="9" id="KW-0902">Two-component regulatory system</keyword>
<keyword evidence="4" id="KW-0597">Phosphoprotein</keyword>
<dbReference type="Pfam" id="PF00512">
    <property type="entry name" value="HisKA"/>
    <property type="match status" value="1"/>
</dbReference>
<feature type="domain" description="Histidine kinase" evidence="13">
    <location>
        <begin position="218"/>
        <end position="424"/>
    </location>
</feature>
<feature type="region of interest" description="Disordered" evidence="11">
    <location>
        <begin position="421"/>
        <end position="442"/>
    </location>
</feature>
<dbReference type="InterPro" id="IPR003660">
    <property type="entry name" value="HAMP_dom"/>
</dbReference>
<dbReference type="InterPro" id="IPR036890">
    <property type="entry name" value="HATPase_C_sf"/>
</dbReference>
<evidence type="ECO:0000256" key="4">
    <source>
        <dbReference type="ARBA" id="ARBA00022553"/>
    </source>
</evidence>
<dbReference type="Gene3D" id="3.30.565.10">
    <property type="entry name" value="Histidine kinase-like ATPase, C-terminal domain"/>
    <property type="match status" value="1"/>
</dbReference>
<feature type="domain" description="HAMP" evidence="14">
    <location>
        <begin position="156"/>
        <end position="210"/>
    </location>
</feature>
<keyword evidence="7 15" id="KW-0418">Kinase</keyword>
<dbReference type="EC" id="2.7.13.3" evidence="3"/>
<dbReference type="SUPFAM" id="SSF55874">
    <property type="entry name" value="ATPase domain of HSP90 chaperone/DNA topoisomerase II/histidine kinase"/>
    <property type="match status" value="1"/>
</dbReference>
<accession>A0A0F4TH76</accession>
<evidence type="ECO:0000259" key="13">
    <source>
        <dbReference type="PROSITE" id="PS50109"/>
    </source>
</evidence>
<protein>
    <recommendedName>
        <fullName evidence="3">histidine kinase</fullName>
        <ecNumber evidence="3">2.7.13.3</ecNumber>
    </recommendedName>
</protein>
<dbReference type="InterPro" id="IPR003594">
    <property type="entry name" value="HATPase_dom"/>
</dbReference>
<evidence type="ECO:0000259" key="14">
    <source>
        <dbReference type="PROSITE" id="PS50885"/>
    </source>
</evidence>
<evidence type="ECO:0000313" key="15">
    <source>
        <dbReference type="EMBL" id="KJZ43801.1"/>
    </source>
</evidence>
<dbReference type="PROSITE" id="PS50109">
    <property type="entry name" value="HIS_KIN"/>
    <property type="match status" value="1"/>
</dbReference>
<dbReference type="PANTHER" id="PTHR45436:SF16">
    <property type="entry name" value="HISTIDINE KINASE"/>
    <property type="match status" value="1"/>
</dbReference>
<evidence type="ECO:0000256" key="12">
    <source>
        <dbReference type="SAM" id="Phobius"/>
    </source>
</evidence>
<dbReference type="GO" id="GO:0005886">
    <property type="term" value="C:plasma membrane"/>
    <property type="evidence" value="ECO:0007669"/>
    <property type="project" value="TreeGrafter"/>
</dbReference>
<dbReference type="InterPro" id="IPR003661">
    <property type="entry name" value="HisK_dim/P_dom"/>
</dbReference>
<sequence length="442" mass="49688">MDLKQSLTKRIVIVFALMSALVAGIFAFGIVATVHVVERRLTATTLGGGLHRLLLMDNSDNWPHQPEKDELFFAQGAKAPMALNSVLEALPPGFQEILYGGSKYYAMVNLVGDRKYVLLRDQRSLERREHVLFLVVVVGVFLSVLLAILMGRLLARRVLAPVIRLARQVRHRDQLLELAPPLHPDYATDEVGELALSFDQTLGRLRAALGREKLFTSDVSHELRTPLMVLASSCELLLGNASLDHRSMVQVQRIARASHEMRQLVETFLMLARAREDSGSSASAPLKDIADALVDVWRPLISEKDIEFFYVVEHVSTDRHNLTFLQSVMGNLLRNAWHYTDQGFIRLTLREHGFSVEDSGIGIPEEKRHAMFQPFVRGDEQRGEGLGLGLSLIQRICTHQSWRVELTSRQPNGCCFTVDLTGGRSSLTEPPDNPLMYRQRPD</sequence>
<comment type="subcellular location">
    <subcellularLocation>
        <location evidence="2">Membrane</location>
    </subcellularLocation>
</comment>
<feature type="transmembrane region" description="Helical" evidence="12">
    <location>
        <begin position="12"/>
        <end position="37"/>
    </location>
</feature>
<evidence type="ECO:0000256" key="8">
    <source>
        <dbReference type="ARBA" id="ARBA00022989"/>
    </source>
</evidence>
<dbReference type="PRINTS" id="PR00344">
    <property type="entry name" value="BCTRLSENSOR"/>
</dbReference>
<proteinExistence type="predicted"/>
<dbReference type="SMART" id="SM00387">
    <property type="entry name" value="HATPase_c"/>
    <property type="match status" value="1"/>
</dbReference>
<evidence type="ECO:0000256" key="6">
    <source>
        <dbReference type="ARBA" id="ARBA00022692"/>
    </source>
</evidence>
<dbReference type="Pfam" id="PF00672">
    <property type="entry name" value="HAMP"/>
    <property type="match status" value="1"/>
</dbReference>
<evidence type="ECO:0000256" key="11">
    <source>
        <dbReference type="SAM" id="MobiDB-lite"/>
    </source>
</evidence>
<name>A0A0F4TH76_PSEFL</name>
<dbReference type="SMART" id="SM00304">
    <property type="entry name" value="HAMP"/>
    <property type="match status" value="1"/>
</dbReference>
<evidence type="ECO:0000256" key="1">
    <source>
        <dbReference type="ARBA" id="ARBA00000085"/>
    </source>
</evidence>
<keyword evidence="10 12" id="KW-0472">Membrane</keyword>
<dbReference type="InterPro" id="IPR036097">
    <property type="entry name" value="HisK_dim/P_sf"/>
</dbReference>
<evidence type="ECO:0000256" key="10">
    <source>
        <dbReference type="ARBA" id="ARBA00023136"/>
    </source>
</evidence>
<gene>
    <name evidence="15" type="ORF">VC34_13560</name>
</gene>
<feature type="transmembrane region" description="Helical" evidence="12">
    <location>
        <begin position="131"/>
        <end position="155"/>
    </location>
</feature>
<dbReference type="AlphaFoldDB" id="A0A0F4TH76"/>
<keyword evidence="5" id="KW-0808">Transferase</keyword>
<dbReference type="InterPro" id="IPR005467">
    <property type="entry name" value="His_kinase_dom"/>
</dbReference>
<dbReference type="InterPro" id="IPR004358">
    <property type="entry name" value="Sig_transdc_His_kin-like_C"/>
</dbReference>
<dbReference type="InterPro" id="IPR050428">
    <property type="entry name" value="TCS_sensor_his_kinase"/>
</dbReference>
<evidence type="ECO:0000256" key="5">
    <source>
        <dbReference type="ARBA" id="ARBA00022679"/>
    </source>
</evidence>
<dbReference type="EMBL" id="LACD01000015">
    <property type="protein sequence ID" value="KJZ43801.1"/>
    <property type="molecule type" value="Genomic_DNA"/>
</dbReference>
<evidence type="ECO:0000256" key="9">
    <source>
        <dbReference type="ARBA" id="ARBA00023012"/>
    </source>
</evidence>
<dbReference type="PROSITE" id="PS50885">
    <property type="entry name" value="HAMP"/>
    <property type="match status" value="1"/>
</dbReference>